<reference evidence="1 2" key="1">
    <citation type="submission" date="2014-04" db="EMBL/GenBank/DDBJ databases">
        <authorList>
            <consortium name="DOE Joint Genome Institute"/>
            <person name="Kuo A."/>
            <person name="Kohler A."/>
            <person name="Nagy L.G."/>
            <person name="Floudas D."/>
            <person name="Copeland A."/>
            <person name="Barry K.W."/>
            <person name="Cichocki N."/>
            <person name="Veneault-Fourrey C."/>
            <person name="LaButti K."/>
            <person name="Lindquist E.A."/>
            <person name="Lipzen A."/>
            <person name="Lundell T."/>
            <person name="Morin E."/>
            <person name="Murat C."/>
            <person name="Sun H."/>
            <person name="Tunlid A."/>
            <person name="Henrissat B."/>
            <person name="Grigoriev I.V."/>
            <person name="Hibbett D.S."/>
            <person name="Martin F."/>
            <person name="Nordberg H.P."/>
            <person name="Cantor M.N."/>
            <person name="Hua S.X."/>
        </authorList>
    </citation>
    <scope>NUCLEOTIDE SEQUENCE [LARGE SCALE GENOMIC DNA]</scope>
    <source>
        <strain evidence="1 2">LaAM-08-1</strain>
    </source>
</reference>
<name>A0A0C9XG99_9AGAR</name>
<dbReference type="Proteomes" id="UP000054477">
    <property type="component" value="Unassembled WGS sequence"/>
</dbReference>
<sequence>MDDSHFTTIVGESAIAESEGNHLFVALARGGNFRPRRGPPIPTLTFFGTYTISLKSEHSPTADGIIAFDFTDQFSEGDIGDFEIKKLNGPAYDIEVKITHIRKKGMNGVFKPDVVFKGMGSLSVGKGHGSWKFMRRQHKMRRVHNLLRHTSTHMI</sequence>
<proteinExistence type="predicted"/>
<keyword evidence="2" id="KW-1185">Reference proteome</keyword>
<organism evidence="1 2">
    <name type="scientific">Laccaria amethystina LaAM-08-1</name>
    <dbReference type="NCBI Taxonomy" id="1095629"/>
    <lineage>
        <taxon>Eukaryota</taxon>
        <taxon>Fungi</taxon>
        <taxon>Dikarya</taxon>
        <taxon>Basidiomycota</taxon>
        <taxon>Agaricomycotina</taxon>
        <taxon>Agaricomycetes</taxon>
        <taxon>Agaricomycetidae</taxon>
        <taxon>Agaricales</taxon>
        <taxon>Agaricineae</taxon>
        <taxon>Hydnangiaceae</taxon>
        <taxon>Laccaria</taxon>
    </lineage>
</organism>
<evidence type="ECO:0000313" key="2">
    <source>
        <dbReference type="Proteomes" id="UP000054477"/>
    </source>
</evidence>
<protein>
    <submittedName>
        <fullName evidence="1">Uncharacterized protein</fullName>
    </submittedName>
</protein>
<evidence type="ECO:0000313" key="1">
    <source>
        <dbReference type="EMBL" id="KIJ96706.1"/>
    </source>
</evidence>
<gene>
    <name evidence="1" type="ORF">K443DRAFT_275134</name>
</gene>
<dbReference type="EMBL" id="KN838713">
    <property type="protein sequence ID" value="KIJ96706.1"/>
    <property type="molecule type" value="Genomic_DNA"/>
</dbReference>
<dbReference type="AlphaFoldDB" id="A0A0C9XG99"/>
<accession>A0A0C9XG99</accession>
<reference evidence="2" key="2">
    <citation type="submission" date="2015-01" db="EMBL/GenBank/DDBJ databases">
        <title>Evolutionary Origins and Diversification of the Mycorrhizal Mutualists.</title>
        <authorList>
            <consortium name="DOE Joint Genome Institute"/>
            <consortium name="Mycorrhizal Genomics Consortium"/>
            <person name="Kohler A."/>
            <person name="Kuo A."/>
            <person name="Nagy L.G."/>
            <person name="Floudas D."/>
            <person name="Copeland A."/>
            <person name="Barry K.W."/>
            <person name="Cichocki N."/>
            <person name="Veneault-Fourrey C."/>
            <person name="LaButti K."/>
            <person name="Lindquist E.A."/>
            <person name="Lipzen A."/>
            <person name="Lundell T."/>
            <person name="Morin E."/>
            <person name="Murat C."/>
            <person name="Riley R."/>
            <person name="Ohm R."/>
            <person name="Sun H."/>
            <person name="Tunlid A."/>
            <person name="Henrissat B."/>
            <person name="Grigoriev I.V."/>
            <person name="Hibbett D.S."/>
            <person name="Martin F."/>
        </authorList>
    </citation>
    <scope>NUCLEOTIDE SEQUENCE [LARGE SCALE GENOMIC DNA]</scope>
    <source>
        <strain evidence="2">LaAM-08-1</strain>
    </source>
</reference>
<dbReference type="HOGENOM" id="CLU_1695760_0_0_1"/>